<dbReference type="OrthoDB" id="549874at2759"/>
<evidence type="ECO:0000313" key="18">
    <source>
        <dbReference type="Proteomes" id="UP000612055"/>
    </source>
</evidence>
<evidence type="ECO:0000256" key="9">
    <source>
        <dbReference type="ARBA" id="ARBA00022963"/>
    </source>
</evidence>
<feature type="compositionally biased region" description="Low complexity" evidence="15">
    <location>
        <begin position="622"/>
        <end position="632"/>
    </location>
</feature>
<feature type="compositionally biased region" description="Low complexity" evidence="15">
    <location>
        <begin position="1048"/>
        <end position="1057"/>
    </location>
</feature>
<evidence type="ECO:0000256" key="1">
    <source>
        <dbReference type="ARBA" id="ARBA00001913"/>
    </source>
</evidence>
<protein>
    <recommendedName>
        <fullName evidence="14">sn-1-specific diacylglycerol lipase</fullName>
        <ecNumber evidence="14">3.1.1.116</ecNumber>
    </recommendedName>
</protein>
<feature type="region of interest" description="Disordered" evidence="15">
    <location>
        <begin position="496"/>
        <end position="546"/>
    </location>
</feature>
<feature type="compositionally biased region" description="Low complexity" evidence="15">
    <location>
        <begin position="639"/>
        <end position="669"/>
    </location>
</feature>
<keyword evidence="4" id="KW-0597">Phosphoprotein</keyword>
<evidence type="ECO:0000259" key="16">
    <source>
        <dbReference type="Pfam" id="PF01764"/>
    </source>
</evidence>
<dbReference type="GO" id="GO:0046872">
    <property type="term" value="F:metal ion binding"/>
    <property type="evidence" value="ECO:0007669"/>
    <property type="project" value="UniProtKB-KW"/>
</dbReference>
<feature type="region of interest" description="Disordered" evidence="15">
    <location>
        <begin position="907"/>
        <end position="1001"/>
    </location>
</feature>
<feature type="compositionally biased region" description="Low complexity" evidence="15">
    <location>
        <begin position="907"/>
        <end position="924"/>
    </location>
</feature>
<dbReference type="GO" id="GO:0005886">
    <property type="term" value="C:plasma membrane"/>
    <property type="evidence" value="ECO:0007669"/>
    <property type="project" value="UniProtKB-SubCell"/>
</dbReference>
<evidence type="ECO:0000256" key="11">
    <source>
        <dbReference type="ARBA" id="ARBA00023098"/>
    </source>
</evidence>
<feature type="domain" description="Fungal lipase-type" evidence="16">
    <location>
        <begin position="1287"/>
        <end position="1358"/>
    </location>
</feature>
<dbReference type="EMBL" id="JAEHOE010000005">
    <property type="protein sequence ID" value="KAG2500083.1"/>
    <property type="molecule type" value="Genomic_DNA"/>
</dbReference>
<gene>
    <name evidence="17" type="ORF">HYH03_002360</name>
</gene>
<evidence type="ECO:0000256" key="5">
    <source>
        <dbReference type="ARBA" id="ARBA00022692"/>
    </source>
</evidence>
<dbReference type="PANTHER" id="PTHR45792">
    <property type="entry name" value="DIACYLGLYCEROL LIPASE HOMOLOG-RELATED"/>
    <property type="match status" value="1"/>
</dbReference>
<feature type="region of interest" description="Disordered" evidence="15">
    <location>
        <begin position="347"/>
        <end position="407"/>
    </location>
</feature>
<keyword evidence="18" id="KW-1185">Reference proteome</keyword>
<evidence type="ECO:0000256" key="6">
    <source>
        <dbReference type="ARBA" id="ARBA00022723"/>
    </source>
</evidence>
<comment type="cofactor">
    <cofactor evidence="1">
        <name>Ca(2+)</name>
        <dbReference type="ChEBI" id="CHEBI:29108"/>
    </cofactor>
</comment>
<evidence type="ECO:0000313" key="17">
    <source>
        <dbReference type="EMBL" id="KAG2500083.1"/>
    </source>
</evidence>
<feature type="region of interest" description="Disordered" evidence="15">
    <location>
        <begin position="1081"/>
        <end position="1104"/>
    </location>
</feature>
<keyword evidence="7" id="KW-0378">Hydrolase</keyword>
<evidence type="ECO:0000256" key="8">
    <source>
        <dbReference type="ARBA" id="ARBA00022837"/>
    </source>
</evidence>
<dbReference type="SUPFAM" id="SSF53474">
    <property type="entry name" value="alpha/beta-Hydrolases"/>
    <property type="match status" value="1"/>
</dbReference>
<feature type="region of interest" description="Disordered" evidence="15">
    <location>
        <begin position="141"/>
        <end position="160"/>
    </location>
</feature>
<dbReference type="EC" id="3.1.1.116" evidence="14"/>
<sequence length="1559" mass="158193">MWVPSVEAWDTGFLALGRLLRQQGLLSAKGTTKGVAQEDSDSTQRRLAELCASIMQHVDLTLSDVATAMLLVSVAQDMRRRRVLREAMVAAAQAAGLSSLSRQSTSKGFADAAALQLAGPASAEREGAAAEEGLVRASCIGEAQPPSPAADDGADRARGAGLPTAVESGAATQTPPPLPLPLPEPFAQSGSQRTWAAGEPAASLPRSATPRPGPAASGSGPATPRGPEAAAAAAVSLAPVTPDGSVEDVRCDRSPESGSDDGGTARIVQPTARADLEAGRDGGSEQRPPPASRVAGGPGADGSGGVGSVKRAAAAIEAALAAGVTRSGSWSKAETAELTAAGAPAVGPADAATVAPPAAAAPGNDSDGEDDDPFCTFLPMPPAAASPPEVTANGSEGPEGEAKVTTRQTATVVTVVAKAWPFEGEAAEEEEELETVPAEVAAGAGGSEGGRAPTAQAVGAPPGLTAAAAAAGCLKGPGATQPDQSTAEQAPLPFMQHQQKKPAPTASLSPPQPFAWAQATAGGPPPLLQPAGSGDSLSDEEVPSLPSRPAAAIGMVKSAEPKTATGLAGTAALSRAAKSADMGQGLLPPSVSVLHNMLHLTPVGLEKHLQELAEEMEEEAEAQASISEAGSSKVEATVDATADGAEPEAAGGQGRAGAAPTLSSFPSRSAGSASLERKIARDVAATELRQQIADAALAAAFAAERGTVDRDTLEEARVFCRYAAAVYGDFDARTGGYVTAWQKRYGWRLRLGLMGMQDAMRAAIGECLEKLTPYVIHVNTENGAEGYLPYAVCLDEATRSVVISIRGTASLEDVVTDVLLAPYDVRDLLPPGLLPAKTSGGGGGAPEEEEEEPVLVHGGIWGAAEAVLVDLKRLGLLELLFPAPPGGAAASSSSAAPAASADSSAAAVPGKQSASDATGAAAAARARKSTGGGASASPERQVPPRPSVSGPSPGTGDRPPSLHRSQRSRWKTLSDQAPKLLSAERSVNSGGLLGSTPSRIVGDAGAKGWKALRSNMSRLVPASQAAGSGGGGCNLLLSQMSRLRAAAGGSSQTASASGAGGSVTGRSSSWAGLMTRLQSSNAKGAEAQNGGGSGEGGPVSARSGGWSALLSQLSRLQAVREEADVREEGLDKGGSSGSSEGRAGSRGWQTLRSKLPRLAPSEAFAESRTGGGGWRALLTQLPQLVAAQLTEACSLLGEITGGRDGTEQSAQLAAQAKKRGFLASRRASDKGIKFSTEAQETASGAPPTALPDGGARSGIKRLMITLPLPLPTRDGPAGASGGSARPWRVVVTGHSLGGGAAALLAMRLRAALPHVEVKAIVFAPPGALAGPELAAAMEPFCVSVVGGTDLVPRLSPQTMERYRDEMMTALARCSCSKAEVLIGSLTKTSRARRADRLLLPYEEIPPEAAEALWRYHRATQEVERLPELHAPGKILYLQPSAITVMQPPAAEPASAPGRTGSGDLGPSSPTTARRLARQTSSFLRRVPFFYGATPASQADQAQLRYRPVWVTAAELSAEGILASERMLADHNLTKTAIPALDQLLKPELRSADSSQSEAC</sequence>
<evidence type="ECO:0000256" key="2">
    <source>
        <dbReference type="ARBA" id="ARBA00004651"/>
    </source>
</evidence>
<feature type="compositionally biased region" description="Low complexity" evidence="15">
    <location>
        <begin position="205"/>
        <end position="239"/>
    </location>
</feature>
<accession>A0A836C5J0</accession>
<reference evidence="17" key="1">
    <citation type="journal article" date="2020" name="bioRxiv">
        <title>Comparative genomics of Chlamydomonas.</title>
        <authorList>
            <person name="Craig R.J."/>
            <person name="Hasan A.R."/>
            <person name="Ness R.W."/>
            <person name="Keightley P.D."/>
        </authorList>
    </citation>
    <scope>NUCLEOTIDE SEQUENCE</scope>
    <source>
        <strain evidence="17">CCAP 11/70</strain>
    </source>
</reference>
<evidence type="ECO:0000256" key="14">
    <source>
        <dbReference type="ARBA" id="ARBA00026104"/>
    </source>
</evidence>
<organism evidence="17 18">
    <name type="scientific">Edaphochlamys debaryana</name>
    <dbReference type="NCBI Taxonomy" id="47281"/>
    <lineage>
        <taxon>Eukaryota</taxon>
        <taxon>Viridiplantae</taxon>
        <taxon>Chlorophyta</taxon>
        <taxon>core chlorophytes</taxon>
        <taxon>Chlorophyceae</taxon>
        <taxon>CS clade</taxon>
        <taxon>Chlamydomonadales</taxon>
        <taxon>Chlamydomonadales incertae sedis</taxon>
        <taxon>Edaphochlamys</taxon>
    </lineage>
</organism>
<keyword evidence="12" id="KW-0472">Membrane</keyword>
<proteinExistence type="predicted"/>
<feature type="region of interest" description="Disordered" evidence="15">
    <location>
        <begin position="166"/>
        <end position="307"/>
    </location>
</feature>
<comment type="catalytic activity">
    <reaction evidence="13">
        <text>a 1,2-diacyl-sn-glycerol + H2O = a 2-acylglycerol + a fatty acid + H(+)</text>
        <dbReference type="Rhea" id="RHEA:33275"/>
        <dbReference type="ChEBI" id="CHEBI:15377"/>
        <dbReference type="ChEBI" id="CHEBI:15378"/>
        <dbReference type="ChEBI" id="CHEBI:17389"/>
        <dbReference type="ChEBI" id="CHEBI:17815"/>
        <dbReference type="ChEBI" id="CHEBI:28868"/>
        <dbReference type="EC" id="3.1.1.116"/>
    </reaction>
    <physiologicalReaction direction="left-to-right" evidence="13">
        <dbReference type="Rhea" id="RHEA:33276"/>
    </physiologicalReaction>
</comment>
<feature type="region of interest" description="Disordered" evidence="15">
    <location>
        <begin position="1447"/>
        <end position="1472"/>
    </location>
</feature>
<evidence type="ECO:0000256" key="4">
    <source>
        <dbReference type="ARBA" id="ARBA00022553"/>
    </source>
</evidence>
<feature type="compositionally biased region" description="Gly residues" evidence="15">
    <location>
        <begin position="296"/>
        <end position="307"/>
    </location>
</feature>
<evidence type="ECO:0000256" key="15">
    <source>
        <dbReference type="SAM" id="MobiDB-lite"/>
    </source>
</evidence>
<dbReference type="InterPro" id="IPR029058">
    <property type="entry name" value="AB_hydrolase_fold"/>
</dbReference>
<comment type="subcellular location">
    <subcellularLocation>
        <location evidence="2">Cell membrane</location>
        <topology evidence="2">Multi-pass membrane protein</topology>
    </subcellularLocation>
</comment>
<evidence type="ECO:0000256" key="13">
    <source>
        <dbReference type="ARBA" id="ARBA00024531"/>
    </source>
</evidence>
<feature type="region of interest" description="Disordered" evidence="15">
    <location>
        <begin position="614"/>
        <end position="669"/>
    </location>
</feature>
<feature type="region of interest" description="Disordered" evidence="15">
    <location>
        <begin position="1121"/>
        <end position="1148"/>
    </location>
</feature>
<dbReference type="GO" id="GO:0016042">
    <property type="term" value="P:lipid catabolic process"/>
    <property type="evidence" value="ECO:0007669"/>
    <property type="project" value="UniProtKB-KW"/>
</dbReference>
<keyword evidence="3" id="KW-1003">Cell membrane</keyword>
<dbReference type="InterPro" id="IPR052214">
    <property type="entry name" value="DAG_Lipase-Related"/>
</dbReference>
<keyword evidence="11" id="KW-0443">Lipid metabolism</keyword>
<feature type="region of interest" description="Disordered" evidence="15">
    <location>
        <begin position="1235"/>
        <end position="1256"/>
    </location>
</feature>
<dbReference type="GO" id="GO:0016298">
    <property type="term" value="F:lipase activity"/>
    <property type="evidence" value="ECO:0007669"/>
    <property type="project" value="TreeGrafter"/>
</dbReference>
<evidence type="ECO:0000256" key="7">
    <source>
        <dbReference type="ARBA" id="ARBA00022801"/>
    </source>
</evidence>
<keyword evidence="5" id="KW-0812">Transmembrane</keyword>
<comment type="caution">
    <text evidence="17">The sequence shown here is derived from an EMBL/GenBank/DDBJ whole genome shotgun (WGS) entry which is preliminary data.</text>
</comment>
<keyword evidence="10" id="KW-1133">Transmembrane helix</keyword>
<dbReference type="Proteomes" id="UP000612055">
    <property type="component" value="Unassembled WGS sequence"/>
</dbReference>
<feature type="compositionally biased region" description="Basic and acidic residues" evidence="15">
    <location>
        <begin position="274"/>
        <end position="284"/>
    </location>
</feature>
<feature type="region of interest" description="Disordered" evidence="15">
    <location>
        <begin position="1048"/>
        <end position="1068"/>
    </location>
</feature>
<name>A0A836C5J0_9CHLO</name>
<keyword evidence="6" id="KW-0479">Metal-binding</keyword>
<feature type="compositionally biased region" description="Basic and acidic residues" evidence="15">
    <location>
        <begin position="1121"/>
        <end position="1131"/>
    </location>
</feature>
<keyword evidence="9" id="KW-0442">Lipid degradation</keyword>
<dbReference type="InterPro" id="IPR002921">
    <property type="entry name" value="Fungal_lipase-type"/>
</dbReference>
<evidence type="ECO:0000256" key="12">
    <source>
        <dbReference type="ARBA" id="ARBA00023136"/>
    </source>
</evidence>
<feature type="compositionally biased region" description="Pro residues" evidence="15">
    <location>
        <begin position="174"/>
        <end position="184"/>
    </location>
</feature>
<evidence type="ECO:0000256" key="3">
    <source>
        <dbReference type="ARBA" id="ARBA00022475"/>
    </source>
</evidence>
<dbReference type="PANTHER" id="PTHR45792:SF8">
    <property type="entry name" value="DIACYLGLYCEROL LIPASE-ALPHA"/>
    <property type="match status" value="1"/>
</dbReference>
<keyword evidence="8" id="KW-0106">Calcium</keyword>
<dbReference type="Pfam" id="PF01764">
    <property type="entry name" value="Lipase_3"/>
    <property type="match status" value="1"/>
</dbReference>
<evidence type="ECO:0000256" key="10">
    <source>
        <dbReference type="ARBA" id="ARBA00022989"/>
    </source>
</evidence>
<dbReference type="Gene3D" id="3.40.50.1820">
    <property type="entry name" value="alpha/beta hydrolase"/>
    <property type="match status" value="2"/>
</dbReference>
<feature type="compositionally biased region" description="Low complexity" evidence="15">
    <location>
        <begin position="1137"/>
        <end position="1147"/>
    </location>
</feature>
<feature type="compositionally biased region" description="Low complexity" evidence="15">
    <location>
        <begin position="347"/>
        <end position="362"/>
    </location>
</feature>